<dbReference type="SUPFAM" id="SSF90123">
    <property type="entry name" value="ABC transporter transmembrane region"/>
    <property type="match status" value="1"/>
</dbReference>
<evidence type="ECO:0000259" key="11">
    <source>
        <dbReference type="PROSITE" id="PS50929"/>
    </source>
</evidence>
<evidence type="ECO:0000313" key="13">
    <source>
        <dbReference type="Proteomes" id="UP000076481"/>
    </source>
</evidence>
<name>A0A165LLA3_PELLU</name>
<accession>A0A165LLA3</accession>
<dbReference type="PANTHER" id="PTHR24221">
    <property type="entry name" value="ATP-BINDING CASSETTE SUB-FAMILY B"/>
    <property type="match status" value="1"/>
</dbReference>
<dbReference type="PROSITE" id="PS50929">
    <property type="entry name" value="ABC_TM1F"/>
    <property type="match status" value="1"/>
</dbReference>
<dbReference type="Pfam" id="PF00005">
    <property type="entry name" value="ABC_tran"/>
    <property type="match status" value="1"/>
</dbReference>
<evidence type="ECO:0000313" key="12">
    <source>
        <dbReference type="EMBL" id="KZK74181.1"/>
    </source>
</evidence>
<dbReference type="GO" id="GO:0042883">
    <property type="term" value="P:cysteine transport"/>
    <property type="evidence" value="ECO:0007669"/>
    <property type="project" value="InterPro"/>
</dbReference>
<dbReference type="GO" id="GO:0016887">
    <property type="term" value="F:ATP hydrolysis activity"/>
    <property type="evidence" value="ECO:0007669"/>
    <property type="project" value="InterPro"/>
</dbReference>
<organism evidence="12 13">
    <name type="scientific">Pelodictyon luteolum</name>
    <dbReference type="NCBI Taxonomy" id="1100"/>
    <lineage>
        <taxon>Bacteria</taxon>
        <taxon>Pseudomonadati</taxon>
        <taxon>Chlorobiota</taxon>
        <taxon>Chlorobiia</taxon>
        <taxon>Chlorobiales</taxon>
        <taxon>Chlorobiaceae</taxon>
        <taxon>Chlorobium/Pelodictyon group</taxon>
        <taxon>Pelodictyon</taxon>
    </lineage>
</organism>
<evidence type="ECO:0000256" key="6">
    <source>
        <dbReference type="ARBA" id="ARBA00022840"/>
    </source>
</evidence>
<dbReference type="PROSITE" id="PS00211">
    <property type="entry name" value="ABC_TRANSPORTER_1"/>
    <property type="match status" value="1"/>
</dbReference>
<dbReference type="GO" id="GO:0140359">
    <property type="term" value="F:ABC-type transporter activity"/>
    <property type="evidence" value="ECO:0007669"/>
    <property type="project" value="InterPro"/>
</dbReference>
<keyword evidence="8 9" id="KW-0472">Membrane</keyword>
<evidence type="ECO:0000256" key="7">
    <source>
        <dbReference type="ARBA" id="ARBA00022989"/>
    </source>
</evidence>
<dbReference type="Proteomes" id="UP000076481">
    <property type="component" value="Unassembled WGS sequence"/>
</dbReference>
<reference evidence="12 13" key="1">
    <citation type="submission" date="2016-03" db="EMBL/GenBank/DDBJ databases">
        <title>Speciation and ecological success in dimly lit waters: horizontal gene transfer in a green sulfur bacteria bloom unveiled by metagenomic assembly.</title>
        <authorList>
            <person name="Llorens-Mares T."/>
            <person name="Liu Z."/>
            <person name="Allen L.Z."/>
            <person name="Rusch D.B."/>
            <person name="Craig M.T."/>
            <person name="Dupont C.L."/>
            <person name="Bryant D.A."/>
            <person name="Casamayor E.O."/>
        </authorList>
    </citation>
    <scope>NUCLEOTIDE SEQUENCE [LARGE SCALE GENOMIC DNA]</scope>
    <source>
        <strain evidence="12">CIII</strain>
    </source>
</reference>
<dbReference type="Gene3D" id="1.20.1560.10">
    <property type="entry name" value="ABC transporter type 1, transmembrane domain"/>
    <property type="match status" value="1"/>
</dbReference>
<dbReference type="InterPro" id="IPR017871">
    <property type="entry name" value="ABC_transporter-like_CS"/>
</dbReference>
<evidence type="ECO:0000256" key="4">
    <source>
        <dbReference type="ARBA" id="ARBA00022692"/>
    </source>
</evidence>
<proteinExistence type="predicted"/>
<comment type="caution">
    <text evidence="12">The sequence shown here is derived from an EMBL/GenBank/DDBJ whole genome shotgun (WGS) entry which is preliminary data.</text>
</comment>
<dbReference type="CDD" id="cd18584">
    <property type="entry name" value="ABC_6TM_AarD_CydD"/>
    <property type="match status" value="1"/>
</dbReference>
<keyword evidence="3" id="KW-1003">Cell membrane</keyword>
<dbReference type="RefSeq" id="WP_303681681.1">
    <property type="nucleotide sequence ID" value="NZ_LVWG01000031.1"/>
</dbReference>
<dbReference type="InterPro" id="IPR036640">
    <property type="entry name" value="ABC1_TM_sf"/>
</dbReference>
<dbReference type="InterPro" id="IPR027417">
    <property type="entry name" value="P-loop_NTPase"/>
</dbReference>
<evidence type="ECO:0000259" key="10">
    <source>
        <dbReference type="PROSITE" id="PS50893"/>
    </source>
</evidence>
<gene>
    <name evidence="12" type="ORF">A3K90_02570</name>
</gene>
<dbReference type="EMBL" id="LVWG01000031">
    <property type="protein sequence ID" value="KZK74181.1"/>
    <property type="molecule type" value="Genomic_DNA"/>
</dbReference>
<feature type="transmembrane region" description="Helical" evidence="9">
    <location>
        <begin position="16"/>
        <end position="34"/>
    </location>
</feature>
<dbReference type="InterPro" id="IPR014216">
    <property type="entry name" value="ABC_transptr_CydD"/>
</dbReference>
<dbReference type="AlphaFoldDB" id="A0A165LLA3"/>
<dbReference type="SUPFAM" id="SSF52540">
    <property type="entry name" value="P-loop containing nucleoside triphosphate hydrolases"/>
    <property type="match status" value="1"/>
</dbReference>
<feature type="transmembrane region" description="Helical" evidence="9">
    <location>
        <begin position="236"/>
        <end position="260"/>
    </location>
</feature>
<sequence length="600" mass="64732">MNIDRRMFSLIGGHRAPFILSIAASGAAAVMVIGQAASLSRLVNDAFIEKAPPAALLPSIGFFALFSMLRMFLGWLGHAEANRGTIAVRKDLFGRLTGAIALRGPLYARSLPSGRLSTTLIKGVEALDAYFSQFLPQLVLALLAPLIILIAVFPVDPVSGFILLATAPLIPLFMALIGKRAGAMTDRQWETLSRMSGYFLDMLQGLPTLKLFARSRSQHDAIADAGERFRTATMKVLRVAFLSSLTLELVGTIGTAMIAVAIGLRLLTAGLTFQTALFVLLLTPDFYLPLRQLGLKFHAGMEGTSASKDIFAVLDGAGNGSIDRSINGPIDGPEPEGHQKVPFEGKNTPEAAPFHRSEIRFEGVSYSYPGSTEPALSSLTCAIPAGRTTAVTGPSGAGKSTLMNLLLRFQDPCSGTITAGGRPIGEYPVEAWRELVAWVPQHPFLFNETLRLNIMMANRSATEETLLRAVRMAGLEELVDRLPAGIDTPVGEQGIRFSGGEAQRIALARAFMKDAPLLVLDEPTSHTDPELEATLQRAIGTLMQNRTTLIIAHRLETIRSADTILVLEGGRETATGTHRELMESSAFYRRAFLEHGESVQ</sequence>
<keyword evidence="6" id="KW-0067">ATP-binding</keyword>
<dbReference type="InterPro" id="IPR003439">
    <property type="entry name" value="ABC_transporter-like_ATP-bd"/>
</dbReference>
<evidence type="ECO:0000256" key="1">
    <source>
        <dbReference type="ARBA" id="ARBA00004651"/>
    </source>
</evidence>
<dbReference type="GO" id="GO:0005524">
    <property type="term" value="F:ATP binding"/>
    <property type="evidence" value="ECO:0007669"/>
    <property type="project" value="UniProtKB-KW"/>
</dbReference>
<dbReference type="Gene3D" id="3.40.50.300">
    <property type="entry name" value="P-loop containing nucleotide triphosphate hydrolases"/>
    <property type="match status" value="1"/>
</dbReference>
<keyword evidence="5" id="KW-0547">Nucleotide-binding</keyword>
<dbReference type="SMART" id="SM00382">
    <property type="entry name" value="AAA"/>
    <property type="match status" value="1"/>
</dbReference>
<dbReference type="GO" id="GO:0005886">
    <property type="term" value="C:plasma membrane"/>
    <property type="evidence" value="ECO:0007669"/>
    <property type="project" value="UniProtKB-SubCell"/>
</dbReference>
<evidence type="ECO:0000256" key="3">
    <source>
        <dbReference type="ARBA" id="ARBA00022475"/>
    </source>
</evidence>
<feature type="transmembrane region" description="Helical" evidence="9">
    <location>
        <begin position="161"/>
        <end position="178"/>
    </location>
</feature>
<comment type="subcellular location">
    <subcellularLocation>
        <location evidence="1">Cell membrane</location>
        <topology evidence="1">Multi-pass membrane protein</topology>
    </subcellularLocation>
</comment>
<dbReference type="PANTHER" id="PTHR24221:SF590">
    <property type="entry name" value="COMPONENT LINKED WITH THE ASSEMBLY OF CYTOCHROME' TRANSPORT TRANSMEMBRANE ATP-BINDING PROTEIN ABC TRANSPORTER CYDD-RELATED"/>
    <property type="match status" value="1"/>
</dbReference>
<evidence type="ECO:0000256" key="9">
    <source>
        <dbReference type="SAM" id="Phobius"/>
    </source>
</evidence>
<evidence type="ECO:0000256" key="5">
    <source>
        <dbReference type="ARBA" id="ARBA00022741"/>
    </source>
</evidence>
<dbReference type="NCBIfam" id="TIGR02857">
    <property type="entry name" value="CydD"/>
    <property type="match status" value="1"/>
</dbReference>
<dbReference type="InterPro" id="IPR039421">
    <property type="entry name" value="Type_1_exporter"/>
</dbReference>
<dbReference type="InterPro" id="IPR011527">
    <property type="entry name" value="ABC1_TM_dom"/>
</dbReference>
<feature type="transmembrane region" description="Helical" evidence="9">
    <location>
        <begin position="54"/>
        <end position="73"/>
    </location>
</feature>
<evidence type="ECO:0000256" key="2">
    <source>
        <dbReference type="ARBA" id="ARBA00022448"/>
    </source>
</evidence>
<dbReference type="FunFam" id="3.40.50.300:FF:000221">
    <property type="entry name" value="Multidrug ABC transporter ATP-binding protein"/>
    <property type="match status" value="1"/>
</dbReference>
<keyword evidence="7 9" id="KW-1133">Transmembrane helix</keyword>
<feature type="domain" description="ABC transmembrane type-1" evidence="11">
    <location>
        <begin position="19"/>
        <end position="302"/>
    </location>
</feature>
<protein>
    <submittedName>
        <fullName evidence="12">Thiol reductant ABC exporter subunit CydD</fullName>
    </submittedName>
</protein>
<dbReference type="Pfam" id="PF00664">
    <property type="entry name" value="ABC_membrane"/>
    <property type="match status" value="1"/>
</dbReference>
<feature type="domain" description="ABC transporter" evidence="10">
    <location>
        <begin position="359"/>
        <end position="594"/>
    </location>
</feature>
<dbReference type="PROSITE" id="PS50893">
    <property type="entry name" value="ABC_TRANSPORTER_2"/>
    <property type="match status" value="1"/>
</dbReference>
<keyword evidence="4 9" id="KW-0812">Transmembrane</keyword>
<evidence type="ECO:0000256" key="8">
    <source>
        <dbReference type="ARBA" id="ARBA00023136"/>
    </source>
</evidence>
<keyword evidence="2" id="KW-0813">Transport</keyword>
<feature type="transmembrane region" description="Helical" evidence="9">
    <location>
        <begin position="138"/>
        <end position="155"/>
    </location>
</feature>
<dbReference type="InterPro" id="IPR003593">
    <property type="entry name" value="AAA+_ATPase"/>
</dbReference>